<proteinExistence type="predicted"/>
<dbReference type="PANTHER" id="PTHR43476:SF3">
    <property type="entry name" value="FAD-BINDING MONOOXYGENASE"/>
    <property type="match status" value="1"/>
</dbReference>
<evidence type="ECO:0000313" key="5">
    <source>
        <dbReference type="Proteomes" id="UP000193710"/>
    </source>
</evidence>
<dbReference type="Proteomes" id="UP000193710">
    <property type="component" value="Unassembled WGS sequence"/>
</dbReference>
<dbReference type="GO" id="GO:0008688">
    <property type="term" value="F:3-(3-hydroxyphenyl)propionate hydroxylase activity"/>
    <property type="evidence" value="ECO:0007669"/>
    <property type="project" value="TreeGrafter"/>
</dbReference>
<dbReference type="EMBL" id="HG964447">
    <property type="protein sequence ID" value="CDO91569.1"/>
    <property type="molecule type" value="Genomic_DNA"/>
</dbReference>
<protein>
    <submittedName>
        <fullName evidence="3">3-(3-hydroxyphenyl)propionate hydroxylase</fullName>
    </submittedName>
</protein>
<dbReference type="GO" id="GO:0019622">
    <property type="term" value="P:3-(3-hydroxy)phenylpropionate catabolic process"/>
    <property type="evidence" value="ECO:0007669"/>
    <property type="project" value="TreeGrafter"/>
</dbReference>
<gene>
    <name evidence="3" type="primary">mhpA_3</name>
    <name evidence="4" type="ORF">AWC29_05355</name>
    <name evidence="3" type="ORF">BN973_05978</name>
</gene>
<dbReference type="Gene3D" id="3.30.9.10">
    <property type="entry name" value="D-Amino Acid Oxidase, subunit A, domain 2"/>
    <property type="match status" value="1"/>
</dbReference>
<dbReference type="HOGENOM" id="CLU_009665_20_2_11"/>
<dbReference type="OrthoDB" id="8670884at2"/>
<dbReference type="EMBL" id="LQPY01000004">
    <property type="protein sequence ID" value="ORX07603.1"/>
    <property type="molecule type" value="Genomic_DNA"/>
</dbReference>
<dbReference type="PANTHER" id="PTHR43476">
    <property type="entry name" value="3-(3-HYDROXY-PHENYL)PROPIONATE/3-HYDROXYCINNAMIC ACID HYDROXYLASE"/>
    <property type="match status" value="1"/>
</dbReference>
<name>A0A024K6U1_9MYCO</name>
<dbReference type="Gene3D" id="3.50.50.60">
    <property type="entry name" value="FAD/NAD(P)-binding domain"/>
    <property type="match status" value="1"/>
</dbReference>
<dbReference type="Proteomes" id="UP000028880">
    <property type="component" value="Unassembled WGS sequence"/>
</dbReference>
<dbReference type="RefSeq" id="WP_051641711.1">
    <property type="nucleotide sequence ID" value="NZ_HG964447.1"/>
</dbReference>
<dbReference type="InterPro" id="IPR050631">
    <property type="entry name" value="PheA/TfdB_FAD_monoxygenase"/>
</dbReference>
<evidence type="ECO:0000313" key="3">
    <source>
        <dbReference type="EMBL" id="CDO91569.1"/>
    </source>
</evidence>
<dbReference type="AlphaFoldDB" id="A0A024K6U1"/>
<evidence type="ECO:0000256" key="1">
    <source>
        <dbReference type="ARBA" id="ARBA00023002"/>
    </source>
</evidence>
<organism evidence="3">
    <name type="scientific">Mycobacterium triplex</name>
    <dbReference type="NCBI Taxonomy" id="47839"/>
    <lineage>
        <taxon>Bacteria</taxon>
        <taxon>Bacillati</taxon>
        <taxon>Actinomycetota</taxon>
        <taxon>Actinomycetes</taxon>
        <taxon>Mycobacteriales</taxon>
        <taxon>Mycobacteriaceae</taxon>
        <taxon>Mycobacterium</taxon>
        <taxon>Mycobacterium simiae complex</taxon>
    </lineage>
</organism>
<dbReference type="GO" id="GO:0071949">
    <property type="term" value="F:FAD binding"/>
    <property type="evidence" value="ECO:0007669"/>
    <property type="project" value="InterPro"/>
</dbReference>
<dbReference type="Gene3D" id="3.40.30.120">
    <property type="match status" value="1"/>
</dbReference>
<keyword evidence="5" id="KW-1185">Reference proteome</keyword>
<sequence length="525" mass="57529">MTTIRPADIDVDVAIVGYGPVGQTAAALLGQYGHRVLVIERHLEPYPLPRAVGFDGEVRRIFHRLGMDADIDSETLPVDRYLWFGADGEPALEIDFTTPHPSGWAAAYLFYQPTIERALDLAVRRHPSVRVDRGWQVQRIVQFADSVQLTLLPTISTESGPTQKSRTVNARWVIGADGANSVVRSSSTISLDDFGFSENWLVVDIRPDDPSTFKSLPRLAQMCDPKRPSAMIANGRTHRRWEFMLLDGEHAGDFTEPRVWQLLQSYATPANATLVRHAVYQFRSLSANTLRDNRILLAGDSAHLMPPFMGRGMCSGIADVANLAWKLDLVLRRLAAPALLDSYTVERKPLNDAAIQQSLLMGQHSCTLDPAQAAQRDAALRAGAVPPTPSLPAISYGIRSSSTEDSIAGMYAIQPRLQTQDGPCLSDELFSPGFLLITTTSEPAPRTLGSKRTEFLQAIGTHVIALDPGQPSHYLGADVRLTDWLSHNAVTALLIRPDGYTYGGASNSHTLRQLVDQLQTQLAAA</sequence>
<evidence type="ECO:0000313" key="4">
    <source>
        <dbReference type="EMBL" id="ORX07603.1"/>
    </source>
</evidence>
<dbReference type="InterPro" id="IPR036188">
    <property type="entry name" value="FAD/NAD-bd_sf"/>
</dbReference>
<dbReference type="InterPro" id="IPR002938">
    <property type="entry name" value="FAD-bd"/>
</dbReference>
<reference evidence="3" key="2">
    <citation type="submission" date="2014-04" db="EMBL/GenBank/DDBJ databases">
        <authorList>
            <person name="Urmite Genomes U."/>
        </authorList>
    </citation>
    <scope>NUCLEOTIDE SEQUENCE</scope>
    <source>
        <strain evidence="3">DSM 44626</strain>
    </source>
</reference>
<evidence type="ECO:0000259" key="2">
    <source>
        <dbReference type="Pfam" id="PF01494"/>
    </source>
</evidence>
<accession>A0A024K6U1</accession>
<feature type="domain" description="FAD-binding" evidence="2">
    <location>
        <begin position="10"/>
        <end position="358"/>
    </location>
</feature>
<dbReference type="Pfam" id="PF01494">
    <property type="entry name" value="FAD_binding_3"/>
    <property type="match status" value="1"/>
</dbReference>
<reference evidence="3" key="1">
    <citation type="journal article" date="2014" name="Genome Announc.">
        <title>Draft Genome Sequence of Mycobacterium triplex DSM 44626.</title>
        <authorList>
            <person name="Sassi M."/>
            <person name="Croce O."/>
            <person name="Robert C."/>
            <person name="Raoult D."/>
            <person name="Drancourt M."/>
        </authorList>
    </citation>
    <scope>NUCLEOTIDE SEQUENCE [LARGE SCALE GENOMIC DNA]</scope>
    <source>
        <strain evidence="3">DSM 44626</strain>
    </source>
</reference>
<dbReference type="SUPFAM" id="SSF51905">
    <property type="entry name" value="FAD/NAD(P)-binding domain"/>
    <property type="match status" value="1"/>
</dbReference>
<dbReference type="PRINTS" id="PR00420">
    <property type="entry name" value="RNGMNOXGNASE"/>
</dbReference>
<reference evidence="4 5" key="3">
    <citation type="submission" date="2016-01" db="EMBL/GenBank/DDBJ databases">
        <title>The new phylogeny of the genus Mycobacterium.</title>
        <authorList>
            <person name="Tarcisio F."/>
            <person name="Conor M."/>
            <person name="Antonella G."/>
            <person name="Elisabetta G."/>
            <person name="Giulia F.S."/>
            <person name="Sara T."/>
            <person name="Anna F."/>
            <person name="Clotilde B."/>
            <person name="Roberto B."/>
            <person name="Veronica D.S."/>
            <person name="Fabio R."/>
            <person name="Monica P."/>
            <person name="Olivier J."/>
            <person name="Enrico T."/>
            <person name="Nicola S."/>
        </authorList>
    </citation>
    <scope>NUCLEOTIDE SEQUENCE [LARGE SCALE GENOMIC DNA]</scope>
    <source>
        <strain evidence="4 5">DSM 44626</strain>
    </source>
</reference>
<dbReference type="STRING" id="47839.BN973_05978"/>
<dbReference type="NCBIfam" id="NF004829">
    <property type="entry name" value="PRK06183.1-3"/>
    <property type="match status" value="1"/>
</dbReference>
<keyword evidence="1" id="KW-0560">Oxidoreductase</keyword>